<feature type="region of interest" description="Disordered" evidence="1">
    <location>
        <begin position="65"/>
        <end position="94"/>
    </location>
</feature>
<proteinExistence type="predicted"/>
<evidence type="ECO:0000256" key="2">
    <source>
        <dbReference type="SAM" id="SignalP"/>
    </source>
</evidence>
<evidence type="ECO:0000256" key="1">
    <source>
        <dbReference type="SAM" id="MobiDB-lite"/>
    </source>
</evidence>
<feature type="compositionally biased region" description="Acidic residues" evidence="1">
    <location>
        <begin position="82"/>
        <end position="94"/>
    </location>
</feature>
<dbReference type="AlphaFoldDB" id="A0A9N9SA09"/>
<dbReference type="OrthoDB" id="6784537at2759"/>
<feature type="signal peptide" evidence="2">
    <location>
        <begin position="1"/>
        <end position="21"/>
    </location>
</feature>
<keyword evidence="4" id="KW-1185">Reference proteome</keyword>
<evidence type="ECO:0000313" key="3">
    <source>
        <dbReference type="EMBL" id="CAG9814680.1"/>
    </source>
</evidence>
<accession>A0A9N9SA09</accession>
<name>A0A9N9SA09_PHACE</name>
<feature type="chain" id="PRO_5040300972" evidence="2">
    <location>
        <begin position="22"/>
        <end position="210"/>
    </location>
</feature>
<evidence type="ECO:0000313" key="4">
    <source>
        <dbReference type="Proteomes" id="UP001153737"/>
    </source>
</evidence>
<sequence length="210" mass="23673">MTGPHFLMFLILRSIKTLSEGFNHRFNRAFNYGFNHHRFDTVSSTALTMMSPDFGVHTDGYFQPQSSGILPAPRGHSRENQQDSETDTSLEDNEDTLSQAKELNPNIFHDKKSLHLQLGERAVNVNITQTAFSNLLHILKPLHPELPSDARTPLNTPREVPLKVVEPEVYHHFGFNNCIERLMDSAQPQIEISDTILSIDGLPLSKSLGT</sequence>
<reference evidence="3" key="1">
    <citation type="submission" date="2022-01" db="EMBL/GenBank/DDBJ databases">
        <authorList>
            <person name="King R."/>
        </authorList>
    </citation>
    <scope>NUCLEOTIDE SEQUENCE</scope>
</reference>
<dbReference type="Proteomes" id="UP001153737">
    <property type="component" value="Chromosome 11"/>
</dbReference>
<reference evidence="3" key="2">
    <citation type="submission" date="2022-10" db="EMBL/GenBank/DDBJ databases">
        <authorList>
            <consortium name="ENA_rothamsted_submissions"/>
            <consortium name="culmorum"/>
            <person name="King R."/>
        </authorList>
    </citation>
    <scope>NUCLEOTIDE SEQUENCE</scope>
</reference>
<dbReference type="EMBL" id="OU896717">
    <property type="protein sequence ID" value="CAG9814680.1"/>
    <property type="molecule type" value="Genomic_DNA"/>
</dbReference>
<gene>
    <name evidence="3" type="ORF">PHAECO_LOCUS2531</name>
</gene>
<keyword evidence="2" id="KW-0732">Signal</keyword>
<organism evidence="3 4">
    <name type="scientific">Phaedon cochleariae</name>
    <name type="common">Mustard beetle</name>
    <dbReference type="NCBI Taxonomy" id="80249"/>
    <lineage>
        <taxon>Eukaryota</taxon>
        <taxon>Metazoa</taxon>
        <taxon>Ecdysozoa</taxon>
        <taxon>Arthropoda</taxon>
        <taxon>Hexapoda</taxon>
        <taxon>Insecta</taxon>
        <taxon>Pterygota</taxon>
        <taxon>Neoptera</taxon>
        <taxon>Endopterygota</taxon>
        <taxon>Coleoptera</taxon>
        <taxon>Polyphaga</taxon>
        <taxon>Cucujiformia</taxon>
        <taxon>Chrysomeloidea</taxon>
        <taxon>Chrysomelidae</taxon>
        <taxon>Chrysomelinae</taxon>
        <taxon>Chrysomelini</taxon>
        <taxon>Phaedon</taxon>
    </lineage>
</organism>
<protein>
    <submittedName>
        <fullName evidence="3">Uncharacterized protein</fullName>
    </submittedName>
</protein>